<dbReference type="SUPFAM" id="SSF53850">
    <property type="entry name" value="Periplasmic binding protein-like II"/>
    <property type="match status" value="1"/>
</dbReference>
<dbReference type="GO" id="GO:0003700">
    <property type="term" value="F:DNA-binding transcription factor activity"/>
    <property type="evidence" value="ECO:0007669"/>
    <property type="project" value="InterPro"/>
</dbReference>
<gene>
    <name evidence="6" type="primary">gbpR_4</name>
    <name evidence="6" type="ORF">SAMEA3906487_03618</name>
</gene>
<dbReference type="InterPro" id="IPR036388">
    <property type="entry name" value="WH-like_DNA-bd_sf"/>
</dbReference>
<sequence>MSARPGTHLKPRHAELLIALDDTRHLGRAADRLHMSQPAASKALLQLEEQVGYTLFSRTPQGTQPTPAGEVMILHARHTLGSAVRVQAELQAAQLRGHCLLRLGTLPSAAATVAPPLINALCGQLPALEVTLLEGVLDDLLHKLDHGELDIVLGRLGGRALPAGCASLRLYDEPICVVAATDHPLAGADALTLASVHALPWVLPLPGTMMSERLAQAFEPAGLTLPAARMQSNSLLATLAQVCHSDWLAAMPLAIARYHERQGLIRILPLRMQAHFGAIAAVYRRHAAPMPAVQAALDWLTQTLVQPHQTAS</sequence>
<dbReference type="InterPro" id="IPR005119">
    <property type="entry name" value="LysR_subst-bd"/>
</dbReference>
<dbReference type="PRINTS" id="PR00039">
    <property type="entry name" value="HTHLYSR"/>
</dbReference>
<dbReference type="InterPro" id="IPR050950">
    <property type="entry name" value="HTH-type_LysR_regulators"/>
</dbReference>
<dbReference type="PATRIC" id="fig|123899.6.peg.3620"/>
<evidence type="ECO:0000259" key="5">
    <source>
        <dbReference type="PROSITE" id="PS50931"/>
    </source>
</evidence>
<reference evidence="6 7" key="1">
    <citation type="submission" date="2016-04" db="EMBL/GenBank/DDBJ databases">
        <authorList>
            <consortium name="Pathogen Informatics"/>
        </authorList>
    </citation>
    <scope>NUCLEOTIDE SEQUENCE [LARGE SCALE GENOMIC DNA]</scope>
    <source>
        <strain evidence="6 7">H044680328</strain>
    </source>
</reference>
<dbReference type="PROSITE" id="PS50931">
    <property type="entry name" value="HTH_LYSR"/>
    <property type="match status" value="1"/>
</dbReference>
<comment type="similarity">
    <text evidence="1">Belongs to the LysR transcriptional regulatory family.</text>
</comment>
<dbReference type="Gene3D" id="3.40.190.290">
    <property type="match status" value="1"/>
</dbReference>
<accession>A0A157R324</accession>
<keyword evidence="4" id="KW-0804">Transcription</keyword>
<dbReference type="GO" id="GO:0005829">
    <property type="term" value="C:cytosol"/>
    <property type="evidence" value="ECO:0007669"/>
    <property type="project" value="TreeGrafter"/>
</dbReference>
<dbReference type="PANTHER" id="PTHR30419:SF8">
    <property type="entry name" value="NITROGEN ASSIMILATION TRANSCRIPTIONAL ACTIVATOR-RELATED"/>
    <property type="match status" value="1"/>
</dbReference>
<dbReference type="AlphaFoldDB" id="A0A157R324"/>
<keyword evidence="3" id="KW-0238">DNA-binding</keyword>
<evidence type="ECO:0000256" key="1">
    <source>
        <dbReference type="ARBA" id="ARBA00009437"/>
    </source>
</evidence>
<dbReference type="Pfam" id="PF00126">
    <property type="entry name" value="HTH_1"/>
    <property type="match status" value="1"/>
</dbReference>
<feature type="domain" description="HTH lysR-type" evidence="5">
    <location>
        <begin position="9"/>
        <end position="66"/>
    </location>
</feature>
<dbReference type="RefSeq" id="WP_063492635.1">
    <property type="nucleotide sequence ID" value="NZ_CP016340.1"/>
</dbReference>
<keyword evidence="7" id="KW-1185">Reference proteome</keyword>
<dbReference type="PANTHER" id="PTHR30419">
    <property type="entry name" value="HTH-TYPE TRANSCRIPTIONAL REGULATOR YBHD"/>
    <property type="match status" value="1"/>
</dbReference>
<dbReference type="Pfam" id="PF03466">
    <property type="entry name" value="LysR_substrate"/>
    <property type="match status" value="1"/>
</dbReference>
<evidence type="ECO:0000256" key="3">
    <source>
        <dbReference type="ARBA" id="ARBA00023125"/>
    </source>
</evidence>
<name>A0A157R324_9BORD</name>
<dbReference type="eggNOG" id="COG0583">
    <property type="taxonomic scope" value="Bacteria"/>
</dbReference>
<evidence type="ECO:0000313" key="6">
    <source>
        <dbReference type="EMBL" id="SAI73335.1"/>
    </source>
</evidence>
<dbReference type="GeneID" id="56589147"/>
<evidence type="ECO:0000256" key="2">
    <source>
        <dbReference type="ARBA" id="ARBA00023015"/>
    </source>
</evidence>
<protein>
    <submittedName>
        <fullName evidence="6">LysR family transcriptional regulator</fullName>
    </submittedName>
</protein>
<dbReference type="InterPro" id="IPR036390">
    <property type="entry name" value="WH_DNA-bd_sf"/>
</dbReference>
<keyword evidence="2" id="KW-0805">Transcription regulation</keyword>
<proteinExistence type="inferred from homology"/>
<dbReference type="KEGG" id="btrm:SAMEA390648703618"/>
<dbReference type="STRING" id="123899.SAMEA3906487_03618"/>
<dbReference type="EMBL" id="LT546645">
    <property type="protein sequence ID" value="SAI73335.1"/>
    <property type="molecule type" value="Genomic_DNA"/>
</dbReference>
<dbReference type="GO" id="GO:0003677">
    <property type="term" value="F:DNA binding"/>
    <property type="evidence" value="ECO:0007669"/>
    <property type="project" value="UniProtKB-KW"/>
</dbReference>
<dbReference type="SUPFAM" id="SSF46785">
    <property type="entry name" value="Winged helix' DNA-binding domain"/>
    <property type="match status" value="1"/>
</dbReference>
<dbReference type="Gene3D" id="1.10.10.10">
    <property type="entry name" value="Winged helix-like DNA-binding domain superfamily/Winged helix DNA-binding domain"/>
    <property type="match status" value="1"/>
</dbReference>
<organism evidence="6 7">
    <name type="scientific">Bordetella trematum</name>
    <dbReference type="NCBI Taxonomy" id="123899"/>
    <lineage>
        <taxon>Bacteria</taxon>
        <taxon>Pseudomonadati</taxon>
        <taxon>Pseudomonadota</taxon>
        <taxon>Betaproteobacteria</taxon>
        <taxon>Burkholderiales</taxon>
        <taxon>Alcaligenaceae</taxon>
        <taxon>Bordetella</taxon>
    </lineage>
</organism>
<dbReference type="Proteomes" id="UP000076825">
    <property type="component" value="Chromosome 1"/>
</dbReference>
<evidence type="ECO:0000313" key="7">
    <source>
        <dbReference type="Proteomes" id="UP000076825"/>
    </source>
</evidence>
<dbReference type="InterPro" id="IPR000847">
    <property type="entry name" value="LysR_HTH_N"/>
</dbReference>
<evidence type="ECO:0000256" key="4">
    <source>
        <dbReference type="ARBA" id="ARBA00023163"/>
    </source>
</evidence>